<organism evidence="2">
    <name type="scientific">hydrothermal vent metagenome</name>
    <dbReference type="NCBI Taxonomy" id="652676"/>
    <lineage>
        <taxon>unclassified sequences</taxon>
        <taxon>metagenomes</taxon>
        <taxon>ecological metagenomes</taxon>
    </lineage>
</organism>
<dbReference type="Gene3D" id="3.40.50.150">
    <property type="entry name" value="Vaccinia Virus protein VP39"/>
    <property type="match status" value="1"/>
</dbReference>
<reference evidence="2" key="1">
    <citation type="submission" date="2016-10" db="EMBL/GenBank/DDBJ databases">
        <authorList>
            <person name="de Groot N.N."/>
        </authorList>
    </citation>
    <scope>NUCLEOTIDE SEQUENCE</scope>
</reference>
<dbReference type="PANTHER" id="PTHR43861:SF1">
    <property type="entry name" value="TRANS-ACONITATE 2-METHYLTRANSFERASE"/>
    <property type="match status" value="1"/>
</dbReference>
<dbReference type="SUPFAM" id="SSF53335">
    <property type="entry name" value="S-adenosyl-L-methionine-dependent methyltransferases"/>
    <property type="match status" value="1"/>
</dbReference>
<sequence length="212" mass="24879">MIDKMKYNTIIDIGCGSGSLYKNIIEANISFEKFIALDFSREMLDIHPSSSKIEKLCLDFNHPKSFEQLKKREYVLVVSSSSLQWSRDLDMTLKEISQLSKSSYLSFFTDRTFATLHRVADIKSPIYSEESIRTMVEKYYNCSFETVEYRLSFDTVHQMFQYIKRSGVSGGERKLSYKQMREVMKNYPLEYLEFEVLFVVGSVKTDQIFNRP</sequence>
<dbReference type="AlphaFoldDB" id="A0A1W1CIY8"/>
<dbReference type="GO" id="GO:0016740">
    <property type="term" value="F:transferase activity"/>
    <property type="evidence" value="ECO:0007669"/>
    <property type="project" value="UniProtKB-KW"/>
</dbReference>
<gene>
    <name evidence="2" type="ORF">MNB_SV-12-2019</name>
</gene>
<evidence type="ECO:0000259" key="1">
    <source>
        <dbReference type="Pfam" id="PF08242"/>
    </source>
</evidence>
<keyword evidence="2" id="KW-0808">Transferase</keyword>
<proteinExistence type="predicted"/>
<dbReference type="InterPro" id="IPR013217">
    <property type="entry name" value="Methyltransf_12"/>
</dbReference>
<name>A0A1W1CIY8_9ZZZZ</name>
<protein>
    <submittedName>
        <fullName evidence="2">Putative methyl transferase</fullName>
    </submittedName>
</protein>
<evidence type="ECO:0000313" key="2">
    <source>
        <dbReference type="EMBL" id="SFV65818.1"/>
    </source>
</evidence>
<feature type="domain" description="Methyltransferase type 12" evidence="1">
    <location>
        <begin position="11"/>
        <end position="100"/>
    </location>
</feature>
<dbReference type="EMBL" id="FPHE01000146">
    <property type="protein sequence ID" value="SFV65818.1"/>
    <property type="molecule type" value="Genomic_DNA"/>
</dbReference>
<accession>A0A1W1CIY8</accession>
<dbReference type="InterPro" id="IPR029063">
    <property type="entry name" value="SAM-dependent_MTases_sf"/>
</dbReference>
<dbReference type="Pfam" id="PF08242">
    <property type="entry name" value="Methyltransf_12"/>
    <property type="match status" value="1"/>
</dbReference>
<dbReference type="PANTHER" id="PTHR43861">
    <property type="entry name" value="TRANS-ACONITATE 2-METHYLTRANSFERASE-RELATED"/>
    <property type="match status" value="1"/>
</dbReference>